<protein>
    <submittedName>
        <fullName evidence="2">Uncharacterized protein</fullName>
    </submittedName>
</protein>
<sequence>MNENERAMAVEAGFVIGAVIALKEWIFPFFIWRFFPTGDLAALMLEWMMIMVSVITCVIYLGLGSSARHLHGLSLNRSVFLFLSSHLPLILLCSPISRQIPFLSPVHEAAKDWGGLIGDGLQLFHPLLEWDLPLLPGGMALVLFLTGRFVQVVDESQRTVSSRQQPGTRRGKG</sequence>
<dbReference type="EMBL" id="JBHSAP010000018">
    <property type="protein sequence ID" value="MFC4078075.1"/>
    <property type="molecule type" value="Genomic_DNA"/>
</dbReference>
<keyword evidence="3" id="KW-1185">Reference proteome</keyword>
<evidence type="ECO:0000313" key="2">
    <source>
        <dbReference type="EMBL" id="MFC4078075.1"/>
    </source>
</evidence>
<dbReference type="RefSeq" id="WP_380705903.1">
    <property type="nucleotide sequence ID" value="NZ_JBHSAP010000018.1"/>
</dbReference>
<feature type="transmembrane region" description="Helical" evidence="1">
    <location>
        <begin position="12"/>
        <end position="35"/>
    </location>
</feature>
<comment type="caution">
    <text evidence="2">The sequence shown here is derived from an EMBL/GenBank/DDBJ whole genome shotgun (WGS) entry which is preliminary data.</text>
</comment>
<keyword evidence="1" id="KW-0472">Membrane</keyword>
<evidence type="ECO:0000313" key="3">
    <source>
        <dbReference type="Proteomes" id="UP001595843"/>
    </source>
</evidence>
<evidence type="ECO:0000256" key="1">
    <source>
        <dbReference type="SAM" id="Phobius"/>
    </source>
</evidence>
<keyword evidence="1" id="KW-0812">Transmembrane</keyword>
<dbReference type="Proteomes" id="UP001595843">
    <property type="component" value="Unassembled WGS sequence"/>
</dbReference>
<reference evidence="3" key="1">
    <citation type="journal article" date="2019" name="Int. J. Syst. Evol. Microbiol.">
        <title>The Global Catalogue of Microorganisms (GCM) 10K type strain sequencing project: providing services to taxonomists for standard genome sequencing and annotation.</title>
        <authorList>
            <consortium name="The Broad Institute Genomics Platform"/>
            <consortium name="The Broad Institute Genome Sequencing Center for Infectious Disease"/>
            <person name="Wu L."/>
            <person name="Ma J."/>
        </authorList>
    </citation>
    <scope>NUCLEOTIDE SEQUENCE [LARGE SCALE GENOMIC DNA]</scope>
    <source>
        <strain evidence="3">IBRC-M 10813</strain>
    </source>
</reference>
<name>A0ABV8JIB4_9BACL</name>
<gene>
    <name evidence="2" type="ORF">ACFOUO_14830</name>
</gene>
<organism evidence="2 3">
    <name type="scientific">Salinithrix halophila</name>
    <dbReference type="NCBI Taxonomy" id="1485204"/>
    <lineage>
        <taxon>Bacteria</taxon>
        <taxon>Bacillati</taxon>
        <taxon>Bacillota</taxon>
        <taxon>Bacilli</taxon>
        <taxon>Bacillales</taxon>
        <taxon>Thermoactinomycetaceae</taxon>
        <taxon>Salinithrix</taxon>
    </lineage>
</organism>
<accession>A0ABV8JIB4</accession>
<keyword evidence="1" id="KW-1133">Transmembrane helix</keyword>
<proteinExistence type="predicted"/>
<feature type="transmembrane region" description="Helical" evidence="1">
    <location>
        <begin position="47"/>
        <end position="67"/>
    </location>
</feature>